<gene>
    <name evidence="1" type="ORF">RGQ29_012369</name>
</gene>
<accession>A0AAN7G9Z5</accession>
<sequence length="230" mass="25878">MTQTQYFSSGLELAKFVVNLDILQHAWTAITELCKETSQNEGPSSFVKFKVFELPNYTFIAFFTWPANSKDYAQGNGGGDFVTSSTLKDSFPLFNFPCTKANPNFSINKPAFHLFSSLFGVLPFLKSKDPVPRVLINGYKPFGTFLLCLKLDCSCFEDLQTILELLMATNSGSPENQDPNKVFEYYGTFLEHLNRKVFFKDTTDHESLIDQTTLPLWAGIITKLKATGLV</sequence>
<dbReference type="InterPro" id="IPR044603">
    <property type="entry name" value="SAG101-like"/>
</dbReference>
<dbReference type="AlphaFoldDB" id="A0AAN7G9Z5"/>
<protein>
    <submittedName>
        <fullName evidence="1">Uncharacterized protein</fullName>
    </submittedName>
</protein>
<keyword evidence="2" id="KW-1185">Reference proteome</keyword>
<comment type="caution">
    <text evidence="1">The sequence shown here is derived from an EMBL/GenBank/DDBJ whole genome shotgun (WGS) entry which is preliminary data.</text>
</comment>
<reference evidence="1 2" key="1">
    <citation type="journal article" date="2023" name="G3 (Bethesda)">
        <title>A haplotype-resolved chromosome-scale genome for Quercus rubra L. provides insights into the genetics of adaptive traits for red oak species.</title>
        <authorList>
            <person name="Kapoor B."/>
            <person name="Jenkins J."/>
            <person name="Schmutz J."/>
            <person name="Zhebentyayeva T."/>
            <person name="Kuelheim C."/>
            <person name="Coggeshall M."/>
            <person name="Heim C."/>
            <person name="Lasky J.R."/>
            <person name="Leites L."/>
            <person name="Islam-Faridi N."/>
            <person name="Romero-Severson J."/>
            <person name="DeLeo V.L."/>
            <person name="Lucas S.M."/>
            <person name="Lazic D."/>
            <person name="Gailing O."/>
            <person name="Carlson J."/>
            <person name="Staton M."/>
        </authorList>
    </citation>
    <scope>NUCLEOTIDE SEQUENCE [LARGE SCALE GENOMIC DNA]</scope>
    <source>
        <strain evidence="1">Pseudo-F2</strain>
    </source>
</reference>
<dbReference type="PANTHER" id="PTHR46898">
    <property type="entry name" value="SENESCENCE-ASSOCIATED CARBOXYLESTERASE 101"/>
    <property type="match status" value="1"/>
</dbReference>
<dbReference type="GO" id="GO:0052689">
    <property type="term" value="F:carboxylic ester hydrolase activity"/>
    <property type="evidence" value="ECO:0007669"/>
    <property type="project" value="InterPro"/>
</dbReference>
<name>A0AAN7G9Z5_QUERU</name>
<evidence type="ECO:0000313" key="2">
    <source>
        <dbReference type="Proteomes" id="UP001324115"/>
    </source>
</evidence>
<proteinExistence type="predicted"/>
<dbReference type="EMBL" id="JAXUIC010000002">
    <property type="protein sequence ID" value="KAK4603824.1"/>
    <property type="molecule type" value="Genomic_DNA"/>
</dbReference>
<organism evidence="1 2">
    <name type="scientific">Quercus rubra</name>
    <name type="common">Northern red oak</name>
    <name type="synonym">Quercus borealis</name>
    <dbReference type="NCBI Taxonomy" id="3512"/>
    <lineage>
        <taxon>Eukaryota</taxon>
        <taxon>Viridiplantae</taxon>
        <taxon>Streptophyta</taxon>
        <taxon>Embryophyta</taxon>
        <taxon>Tracheophyta</taxon>
        <taxon>Spermatophyta</taxon>
        <taxon>Magnoliopsida</taxon>
        <taxon>eudicotyledons</taxon>
        <taxon>Gunneridae</taxon>
        <taxon>Pentapetalae</taxon>
        <taxon>rosids</taxon>
        <taxon>fabids</taxon>
        <taxon>Fagales</taxon>
        <taxon>Fagaceae</taxon>
        <taxon>Quercus</taxon>
    </lineage>
</organism>
<dbReference type="Proteomes" id="UP001324115">
    <property type="component" value="Unassembled WGS sequence"/>
</dbReference>
<dbReference type="PANTHER" id="PTHR46898:SF3">
    <property type="entry name" value="FUNGAL LIPASE-LIKE DOMAIN-CONTAINING PROTEIN"/>
    <property type="match status" value="1"/>
</dbReference>
<dbReference type="GO" id="GO:0006952">
    <property type="term" value="P:defense response"/>
    <property type="evidence" value="ECO:0007669"/>
    <property type="project" value="InterPro"/>
</dbReference>
<evidence type="ECO:0000313" key="1">
    <source>
        <dbReference type="EMBL" id="KAK4603824.1"/>
    </source>
</evidence>